<keyword evidence="2" id="KW-0378">Hydrolase</keyword>
<feature type="region of interest" description="Disordered" evidence="5">
    <location>
        <begin position="1787"/>
        <end position="1830"/>
    </location>
</feature>
<dbReference type="InterPro" id="IPR027417">
    <property type="entry name" value="P-loop_NTPase"/>
</dbReference>
<gene>
    <name evidence="8" type="primary">BQ5605_C042g12046</name>
    <name evidence="8" type="ORF">BQ5605_C042G12046</name>
</gene>
<feature type="region of interest" description="Disordered" evidence="5">
    <location>
        <begin position="595"/>
        <end position="633"/>
    </location>
</feature>
<feature type="compositionally biased region" description="Low complexity" evidence="5">
    <location>
        <begin position="614"/>
        <end position="629"/>
    </location>
</feature>
<dbReference type="PANTHER" id="PTHR44533:SF4">
    <property type="entry name" value="DEAD_H RNA HELICASE, PUTATIVE-RELATED"/>
    <property type="match status" value="1"/>
</dbReference>
<keyword evidence="9" id="KW-1185">Reference proteome</keyword>
<evidence type="ECO:0000256" key="1">
    <source>
        <dbReference type="ARBA" id="ARBA00022741"/>
    </source>
</evidence>
<keyword evidence="3" id="KW-0347">Helicase</keyword>
<evidence type="ECO:0000256" key="3">
    <source>
        <dbReference type="ARBA" id="ARBA00022806"/>
    </source>
</evidence>
<dbReference type="SMART" id="SM00487">
    <property type="entry name" value="DEXDc"/>
    <property type="match status" value="1"/>
</dbReference>
<feature type="region of interest" description="Disordered" evidence="5">
    <location>
        <begin position="1"/>
        <end position="59"/>
    </location>
</feature>
<dbReference type="Gene3D" id="3.40.50.300">
    <property type="entry name" value="P-loop containing nucleotide triphosphate hydrolases"/>
    <property type="match status" value="2"/>
</dbReference>
<feature type="compositionally biased region" description="Basic and acidic residues" evidence="5">
    <location>
        <begin position="1289"/>
        <end position="1302"/>
    </location>
</feature>
<proteinExistence type="predicted"/>
<dbReference type="GO" id="GO:0004386">
    <property type="term" value="F:helicase activity"/>
    <property type="evidence" value="ECO:0007669"/>
    <property type="project" value="UniProtKB-KW"/>
</dbReference>
<dbReference type="PROSITE" id="PS51194">
    <property type="entry name" value="HELICASE_CTER"/>
    <property type="match status" value="1"/>
</dbReference>
<dbReference type="InterPro" id="IPR011545">
    <property type="entry name" value="DEAD/DEAH_box_helicase_dom"/>
</dbReference>
<evidence type="ECO:0000313" key="9">
    <source>
        <dbReference type="Proteomes" id="UP000249464"/>
    </source>
</evidence>
<keyword evidence="1" id="KW-0547">Nucleotide-binding</keyword>
<feature type="domain" description="Helicase ATP-binding" evidence="6">
    <location>
        <begin position="881"/>
        <end position="1048"/>
    </location>
</feature>
<dbReference type="GO" id="GO:0005524">
    <property type="term" value="F:ATP binding"/>
    <property type="evidence" value="ECO:0007669"/>
    <property type="project" value="UniProtKB-KW"/>
</dbReference>
<evidence type="ECO:0000256" key="2">
    <source>
        <dbReference type="ARBA" id="ARBA00022801"/>
    </source>
</evidence>
<dbReference type="InterPro" id="IPR001650">
    <property type="entry name" value="Helicase_C-like"/>
</dbReference>
<dbReference type="GO" id="GO:0005737">
    <property type="term" value="C:cytoplasm"/>
    <property type="evidence" value="ECO:0007669"/>
    <property type="project" value="TreeGrafter"/>
</dbReference>
<protein>
    <submittedName>
        <fullName evidence="8">BQ5605_C042g12046 protein</fullName>
    </submittedName>
</protein>
<dbReference type="InterPro" id="IPR059032">
    <property type="entry name" value="WHD_DDX60"/>
</dbReference>
<dbReference type="InterPro" id="IPR014001">
    <property type="entry name" value="Helicase_ATP-bd"/>
</dbReference>
<dbReference type="GO" id="GO:0003676">
    <property type="term" value="F:nucleic acid binding"/>
    <property type="evidence" value="ECO:0007669"/>
    <property type="project" value="InterPro"/>
</dbReference>
<feature type="region of interest" description="Disordered" evidence="5">
    <location>
        <begin position="1279"/>
        <end position="1315"/>
    </location>
</feature>
<dbReference type="FunFam" id="3.40.50.300:FF:001039">
    <property type="entry name" value="ATP-dependent RNA helicase DDX60"/>
    <property type="match status" value="1"/>
</dbReference>
<dbReference type="GO" id="GO:0016787">
    <property type="term" value="F:hydrolase activity"/>
    <property type="evidence" value="ECO:0007669"/>
    <property type="project" value="UniProtKB-KW"/>
</dbReference>
<dbReference type="SMART" id="SM00490">
    <property type="entry name" value="HELICc"/>
    <property type="match status" value="1"/>
</dbReference>
<dbReference type="SUPFAM" id="SSF52540">
    <property type="entry name" value="P-loop containing nucleoside triphosphate hydrolases"/>
    <property type="match status" value="1"/>
</dbReference>
<evidence type="ECO:0000259" key="6">
    <source>
        <dbReference type="PROSITE" id="PS51192"/>
    </source>
</evidence>
<dbReference type="STRING" id="796604.A0A2X0MQH2"/>
<dbReference type="InterPro" id="IPR052431">
    <property type="entry name" value="SKI2_subfamily_helicases"/>
</dbReference>
<feature type="region of interest" description="Disordered" evidence="5">
    <location>
        <begin position="780"/>
        <end position="817"/>
    </location>
</feature>
<dbReference type="Pfam" id="PF00270">
    <property type="entry name" value="DEAD"/>
    <property type="match status" value="1"/>
</dbReference>
<feature type="compositionally biased region" description="Basic and acidic residues" evidence="5">
    <location>
        <begin position="785"/>
        <end position="804"/>
    </location>
</feature>
<keyword evidence="4" id="KW-0067">ATP-binding</keyword>
<evidence type="ECO:0000259" key="7">
    <source>
        <dbReference type="PROSITE" id="PS51194"/>
    </source>
</evidence>
<accession>A0A2X0MQH2</accession>
<name>A0A2X0MQH2_9BASI</name>
<evidence type="ECO:0000256" key="5">
    <source>
        <dbReference type="SAM" id="MobiDB-lite"/>
    </source>
</evidence>
<sequence length="1861" mass="206217">MDQRAMSDSSVAPSATPPQNEDESTMPRRALTAKDALLELDSGPSGPGPRPNTLPSSDDQATNSWLICPTLDPITCSDWLSTLRPGFWDLVTYAGQEHFVIEGDALLQYVFDQPLLKLGRASDPSHQLLHATWLLEHTLQELHQRDCAFDIVFFESQAHASLYTGHPDQGLVEARRFARQVLKRRARVPEVEVFEFANLLGDDWLQWYHHKRVRSCPFTVPIMPLDSMLIPSFLLKQPMFMLSYDGGLVRQPLAPLEYERILIQRSFIYTVIQQQIPVFQLQTALFQDSKIMSFLYRSGAGQHLSISLLRAAEESYSRLIEATPAPAQVELPSSSTTADILASAAKAVLVHDDPITKALLYVFVAHCYVIQTISLEARAQRIPTPSTDLASTISSFYGTLFAALAGAVQRIPLDDSLSSFDVDGRLFLSLLIEVLTSTSEVSDLLGPKVAADTETLWSRLGQSGVDLARLRSKFSNESTELSPLKEAKTTKLLPYSNPSFDKHFTSVHVSESDAKSPASIAHKLDPDSAFDDTAFWENPKPVLPTHLSGAAPPVLDARQKKKRDRKNQNFMAAMQKSAASLTGALGAQLKREAIPAVSKRAKDRSLAKPSANQASRNPSASKKAPAAKPLTSKEKLLAENAAKKQLEEGVQNALWWNERLEQLKPLNTTAQIALLVGYLKNRRASDRWLGTEMVLKRVDLELRKWIADERRSEPKNADEYRVFIAKTVTPLLERAVEGSATINERQGKALTTTLQVMGLGCMVPEGIQFGAAVEKALEAAAPAAKGDKKGATAGAKDKKEDAKKKSGSSGKAGKEDKEDKGARLSFSFCIKKSSDFDFMKIEEDPLEWQLRCMGEFMRRELDSRPDPRVNFNPDAWQRDVLDKIDADESILIIAPTSSGKTFISFAAMERVLRESDDGVCVYVAPSKALVNQVAAETFARFSKEVAGSSMWAIHTGDYRINNPQNCQILVTVPHVFSEMLLNPALARVWTPRIRRVIVDEIHAIAGEEGGMWEQVLLMNPAPIIGLSATVGAPERFSAWLESVETACGRSYSLVQHQHRFNALRKFTFAPKFPLKSISPLNDHKVKADTFVPIHPIAALALGNPNLPEDLALEPRDTLSLWQAMTKVAQLDPGLEPNKFFAKTPSIAIRDVISYEKELKKVLVSWREAPDSNDPDSPFQKLIFAIESPLRAATDEAEQEIAEHEEDEDFLPSLFLPMLADLNAQGSLPAIIFSFSRDTVERIGRKILEDLEAAETKWRQSSPTYRLRVAKAKEDEKMAAKKAKAVEAASRNKKDEDNEREAADTESQNQFDPDAPSEEFSFVGKGISQVEFKREIDSLAWLDLPSWMMNALRRGVGIHHTGLTRRYRVLVENLYRRGVLRVVISTESLALGINAPARTAIFGGDSVFLNALTFRQCSGRAGRRGFDTLGEVLFVGITLDRIERLLLSKLPKLAGTFPLTTTLVLRLHNLLWGSDYAPLPTQSLDTLLTIPRLSVSDKTDGRSHVRHFTRFADEYLRRAGLIDETGRPLLMYGIASGLYADEPSNFAFVALLRSGELHRITDTFETDPDNTARELLLVLAHIFAPIYRRRIDPRAMRSGARNSSSLMALPPLPKRIAAVLQNHHDAIVTIFSTYAKEYSEQHSNELGADDKLPVSGRQIVPTDPSADGLFASKLRQSKIPFESRSAFTALSGHGDVYDSIEELSGTVRAGVSLQRNAVPALASAMLDSTEHQLDAYAVDFFRHGSLDVLVRDNGISRSFVWYALKDFDTALTTVKTTIETLLQRSSVATDDDGADSDDDNGGFEWKGRSNATTTTTAGEEEGQSSEAEITRPAGVSDADWRLYRAVTHLHVAFNEKFHSVFA</sequence>
<organism evidence="8 9">
    <name type="scientific">Microbotryum silenes-dioicae</name>
    <dbReference type="NCBI Taxonomy" id="796604"/>
    <lineage>
        <taxon>Eukaryota</taxon>
        <taxon>Fungi</taxon>
        <taxon>Dikarya</taxon>
        <taxon>Basidiomycota</taxon>
        <taxon>Pucciniomycotina</taxon>
        <taxon>Microbotryomycetes</taxon>
        <taxon>Microbotryales</taxon>
        <taxon>Microbotryaceae</taxon>
        <taxon>Microbotryum</taxon>
    </lineage>
</organism>
<evidence type="ECO:0000256" key="4">
    <source>
        <dbReference type="ARBA" id="ARBA00022840"/>
    </source>
</evidence>
<feature type="compositionally biased region" description="Polar residues" evidence="5">
    <location>
        <begin position="1"/>
        <end position="19"/>
    </location>
</feature>
<feature type="compositionally biased region" description="Acidic residues" evidence="5">
    <location>
        <begin position="1788"/>
        <end position="1800"/>
    </location>
</feature>
<reference evidence="8 9" key="1">
    <citation type="submission" date="2016-11" db="EMBL/GenBank/DDBJ databases">
        <authorList>
            <person name="Jaros S."/>
            <person name="Januszkiewicz K."/>
            <person name="Wedrychowicz H."/>
        </authorList>
    </citation>
    <scope>NUCLEOTIDE SEQUENCE [LARGE SCALE GENOMIC DNA]</scope>
</reference>
<dbReference type="PROSITE" id="PS51192">
    <property type="entry name" value="HELICASE_ATP_BIND_1"/>
    <property type="match status" value="1"/>
</dbReference>
<feature type="domain" description="Helicase C-terminal" evidence="7">
    <location>
        <begin position="1314"/>
        <end position="1470"/>
    </location>
</feature>
<dbReference type="EMBL" id="FQNC01000116">
    <property type="protein sequence ID" value="SGZ31929.1"/>
    <property type="molecule type" value="Genomic_DNA"/>
</dbReference>
<dbReference type="Pfam" id="PF26076">
    <property type="entry name" value="WHD_DDX60"/>
    <property type="match status" value="1"/>
</dbReference>
<dbReference type="PANTHER" id="PTHR44533">
    <property type="entry name" value="DEAD/H RNA HELICASE, PUTATIVE-RELATED"/>
    <property type="match status" value="1"/>
</dbReference>
<dbReference type="Proteomes" id="UP000249464">
    <property type="component" value="Unassembled WGS sequence"/>
</dbReference>
<evidence type="ECO:0000313" key="8">
    <source>
        <dbReference type="EMBL" id="SGZ31929.1"/>
    </source>
</evidence>